<dbReference type="CDD" id="cd07374">
    <property type="entry name" value="CYTH-like_Pase"/>
    <property type="match status" value="1"/>
</dbReference>
<dbReference type="Proteomes" id="UP000238356">
    <property type="component" value="Unassembled WGS sequence"/>
</dbReference>
<dbReference type="InterPro" id="IPR038186">
    <property type="entry name" value="CHAD_dom_sf"/>
</dbReference>
<dbReference type="PROSITE" id="PS51707">
    <property type="entry name" value="CYTH"/>
    <property type="match status" value="1"/>
</dbReference>
<proteinExistence type="predicted"/>
<dbReference type="AlphaFoldDB" id="A0A2S6A8J9"/>
<name>A0A2S6A8J9_9NOCA</name>
<dbReference type="SMART" id="SM01118">
    <property type="entry name" value="CYTH"/>
    <property type="match status" value="1"/>
</dbReference>
<dbReference type="PANTHER" id="PTHR39339">
    <property type="entry name" value="SLR1444 PROTEIN"/>
    <property type="match status" value="1"/>
</dbReference>
<gene>
    <name evidence="3" type="ORF">C5F51_12830</name>
</gene>
<evidence type="ECO:0000259" key="1">
    <source>
        <dbReference type="PROSITE" id="PS51707"/>
    </source>
</evidence>
<dbReference type="Pfam" id="PF05235">
    <property type="entry name" value="CHAD"/>
    <property type="match status" value="1"/>
</dbReference>
<dbReference type="InterPro" id="IPR007899">
    <property type="entry name" value="CHAD_dom"/>
</dbReference>
<dbReference type="EMBL" id="PSZD01000006">
    <property type="protein sequence ID" value="PPJ29307.1"/>
    <property type="molecule type" value="Genomic_DNA"/>
</dbReference>
<dbReference type="Gene3D" id="1.40.20.10">
    <property type="entry name" value="CHAD domain"/>
    <property type="match status" value="1"/>
</dbReference>
<feature type="domain" description="CYTH" evidence="1">
    <location>
        <begin position="5"/>
        <end position="198"/>
    </location>
</feature>
<keyword evidence="4" id="KW-1185">Reference proteome</keyword>
<dbReference type="InterPro" id="IPR023577">
    <property type="entry name" value="CYTH_domain"/>
</dbReference>
<evidence type="ECO:0000313" key="3">
    <source>
        <dbReference type="EMBL" id="PPJ29307.1"/>
    </source>
</evidence>
<dbReference type="RefSeq" id="WP_104363173.1">
    <property type="nucleotide sequence ID" value="NZ_PSZD01000006.1"/>
</dbReference>
<dbReference type="SUPFAM" id="SSF55154">
    <property type="entry name" value="CYTH-like phosphatases"/>
    <property type="match status" value="1"/>
</dbReference>
<dbReference type="PROSITE" id="PS51708">
    <property type="entry name" value="CHAD"/>
    <property type="match status" value="1"/>
</dbReference>
<dbReference type="PANTHER" id="PTHR39339:SF1">
    <property type="entry name" value="CHAD DOMAIN-CONTAINING PROTEIN"/>
    <property type="match status" value="1"/>
</dbReference>
<sequence length="454" mass="50888">MATHVNERERKYQLPITGGVPLDDVPGMTLDPLTDEQVLDAVYHDTADLRLAHKGITLRRRTGGDDAGWHLKLPLGEDTREEIQVPLGRGGKSAPEELTDMLTGITRGQPLAPVAHIRTKRRKWRLLDEAGRVAAEVVADSVSGQTLGESSSVMSWEEIEVELAGGGPDVFDSVEKRLGKPSDAPPKALRVLGVRTERRPPEPGVQGYMREQADKMIEQDVLIRRRAPDSIHQMRVAGRRLRSILQAFKGSRELRNELKWLSGVLGDMRDLEVLHDHLVAEVRALPDELVIGEVRRRLTESFVPRRSAARADVLEALNSERYFALLDCVETSHRLPLKRTKATALRKTRRRVDRAFDNIGRLGTDRGLHEVRKAAKRTRYAAEATGKKKLARRMKTLQKSLGVHQDAVVARAEVRTLGVQAHLAGENAFTYGLLYGREVQRAEKVRQSLRLGER</sequence>
<dbReference type="SMART" id="SM00880">
    <property type="entry name" value="CHAD"/>
    <property type="match status" value="1"/>
</dbReference>
<dbReference type="Gene3D" id="2.40.320.10">
    <property type="entry name" value="Hypothetical Protein Pfu-838710-001"/>
    <property type="match status" value="1"/>
</dbReference>
<dbReference type="InterPro" id="IPR033469">
    <property type="entry name" value="CYTH-like_dom_sf"/>
</dbReference>
<comment type="caution">
    <text evidence="3">The sequence shown here is derived from an EMBL/GenBank/DDBJ whole genome shotgun (WGS) entry which is preliminary data.</text>
</comment>
<dbReference type="Pfam" id="PF01928">
    <property type="entry name" value="CYTH"/>
    <property type="match status" value="1"/>
</dbReference>
<protein>
    <submittedName>
        <fullName evidence="3">CHAD domain containing protein</fullName>
    </submittedName>
</protein>
<accession>A0A2S6A8J9</accession>
<organism evidence="3 4">
    <name type="scientific">Nocardia nova</name>
    <dbReference type="NCBI Taxonomy" id="37330"/>
    <lineage>
        <taxon>Bacteria</taxon>
        <taxon>Bacillati</taxon>
        <taxon>Actinomycetota</taxon>
        <taxon>Actinomycetes</taxon>
        <taxon>Mycobacteriales</taxon>
        <taxon>Nocardiaceae</taxon>
        <taxon>Nocardia</taxon>
    </lineage>
</organism>
<feature type="domain" description="CHAD" evidence="2">
    <location>
        <begin position="198"/>
        <end position="454"/>
    </location>
</feature>
<evidence type="ECO:0000313" key="4">
    <source>
        <dbReference type="Proteomes" id="UP000238356"/>
    </source>
</evidence>
<reference evidence="3 4" key="1">
    <citation type="submission" date="2018-02" db="EMBL/GenBank/DDBJ databases">
        <title>8 Nocardia nova and 1 Nocardia cyriacigeorgica strain used for evolution to TMP-SMX.</title>
        <authorList>
            <person name="Mehta H."/>
            <person name="Weng J."/>
            <person name="Shamoo Y."/>
        </authorList>
    </citation>
    <scope>NUCLEOTIDE SEQUENCE [LARGE SCALE GENOMIC DNA]</scope>
    <source>
        <strain evidence="3 4">BAA2227</strain>
    </source>
</reference>
<evidence type="ECO:0000259" key="2">
    <source>
        <dbReference type="PROSITE" id="PS51708"/>
    </source>
</evidence>